<sequence>MDSNADEMARRPITSCPDNGKHHSRFSIPLSFCLYFLTFTAILEIFRARHHLSIAVYILTFYVCLMLMIVCIHVFNRSPENSETKRRLKAPILILTTAVNVLFVNGVSGCFPPMMALLMWVVVGSAFVLCFYFLFVYAHKTSGKEEPDDGSLLRAMEV</sequence>
<comment type="caution">
    <text evidence="1">The sequence shown here is derived from an EMBL/GenBank/DDBJ whole genome shotgun (WGS) entry which is preliminary data.</text>
</comment>
<reference evidence="1 2" key="1">
    <citation type="journal article" date="2022" name="Hortic Res">
        <title>A haplotype resolved chromosomal level avocado genome allows analysis of novel avocado genes.</title>
        <authorList>
            <person name="Nath O."/>
            <person name="Fletcher S.J."/>
            <person name="Hayward A."/>
            <person name="Shaw L.M."/>
            <person name="Masouleh A.K."/>
            <person name="Furtado A."/>
            <person name="Henry R.J."/>
            <person name="Mitter N."/>
        </authorList>
    </citation>
    <scope>NUCLEOTIDE SEQUENCE [LARGE SCALE GENOMIC DNA]</scope>
    <source>
        <strain evidence="2">cv. Hass</strain>
    </source>
</reference>
<dbReference type="Proteomes" id="UP001234297">
    <property type="component" value="Chromosome 1"/>
</dbReference>
<proteinExistence type="predicted"/>
<protein>
    <submittedName>
        <fullName evidence="1">Uncharacterized protein</fullName>
    </submittedName>
</protein>
<keyword evidence="2" id="KW-1185">Reference proteome</keyword>
<accession>A0ACC2MNP1</accession>
<organism evidence="1 2">
    <name type="scientific">Persea americana</name>
    <name type="common">Avocado</name>
    <dbReference type="NCBI Taxonomy" id="3435"/>
    <lineage>
        <taxon>Eukaryota</taxon>
        <taxon>Viridiplantae</taxon>
        <taxon>Streptophyta</taxon>
        <taxon>Embryophyta</taxon>
        <taxon>Tracheophyta</taxon>
        <taxon>Spermatophyta</taxon>
        <taxon>Magnoliopsida</taxon>
        <taxon>Magnoliidae</taxon>
        <taxon>Laurales</taxon>
        <taxon>Lauraceae</taxon>
        <taxon>Persea</taxon>
    </lineage>
</organism>
<dbReference type="EMBL" id="CM056809">
    <property type="protein sequence ID" value="KAJ8647269.1"/>
    <property type="molecule type" value="Genomic_DNA"/>
</dbReference>
<name>A0ACC2MNP1_PERAE</name>
<gene>
    <name evidence="1" type="ORF">MRB53_000292</name>
</gene>
<evidence type="ECO:0000313" key="2">
    <source>
        <dbReference type="Proteomes" id="UP001234297"/>
    </source>
</evidence>
<evidence type="ECO:0000313" key="1">
    <source>
        <dbReference type="EMBL" id="KAJ8647269.1"/>
    </source>
</evidence>